<dbReference type="GO" id="GO:1990904">
    <property type="term" value="C:ribonucleoprotein complex"/>
    <property type="evidence" value="ECO:0007669"/>
    <property type="project" value="UniProtKB-KW"/>
</dbReference>
<dbReference type="EMBL" id="JAQMWT010000443">
    <property type="protein sequence ID" value="KAJ8601196.1"/>
    <property type="molecule type" value="Genomic_DNA"/>
</dbReference>
<accession>A0AAD7UAB8</accession>
<keyword evidence="2 4" id="KW-0689">Ribosomal protein</keyword>
<evidence type="ECO:0000313" key="7">
    <source>
        <dbReference type="Proteomes" id="UP001230188"/>
    </source>
</evidence>
<comment type="caution">
    <text evidence="6">The sequence shown here is derived from an EMBL/GenBank/DDBJ whole genome shotgun (WGS) entry which is preliminary data.</text>
</comment>
<dbReference type="PANTHER" id="PTHR23321:SF26">
    <property type="entry name" value="SMALL RIBOSOMAL SUBUNIT PROTEIN US15M"/>
    <property type="match status" value="1"/>
</dbReference>
<dbReference type="GO" id="GO:0005840">
    <property type="term" value="C:ribosome"/>
    <property type="evidence" value="ECO:0007669"/>
    <property type="project" value="UniProtKB-KW"/>
</dbReference>
<comment type="similarity">
    <text evidence="1 4">Belongs to the universal ribosomal protein uS15 family.</text>
</comment>
<dbReference type="InterPro" id="IPR009068">
    <property type="entry name" value="uS15_NS1_RNA-bd_sf"/>
</dbReference>
<dbReference type="InterPro" id="IPR000589">
    <property type="entry name" value="Ribosomal_uS15"/>
</dbReference>
<evidence type="ECO:0000313" key="6">
    <source>
        <dbReference type="EMBL" id="KAJ8601196.1"/>
    </source>
</evidence>
<dbReference type="AlphaFoldDB" id="A0AAD7UAB8"/>
<dbReference type="SMART" id="SM01387">
    <property type="entry name" value="Ribosomal_S15"/>
    <property type="match status" value="1"/>
</dbReference>
<dbReference type="GO" id="GO:0006412">
    <property type="term" value="P:translation"/>
    <property type="evidence" value="ECO:0007669"/>
    <property type="project" value="InterPro"/>
</dbReference>
<dbReference type="Gene3D" id="1.10.287.10">
    <property type="entry name" value="S15/NS1, RNA-binding"/>
    <property type="match status" value="1"/>
</dbReference>
<keyword evidence="7" id="KW-1185">Reference proteome</keyword>
<evidence type="ECO:0000256" key="3">
    <source>
        <dbReference type="ARBA" id="ARBA00023274"/>
    </source>
</evidence>
<gene>
    <name evidence="6" type="ORF">CTAYLR_003234</name>
</gene>
<evidence type="ECO:0000256" key="5">
    <source>
        <dbReference type="RuleBase" id="RU003920"/>
    </source>
</evidence>
<dbReference type="PROSITE" id="PS00362">
    <property type="entry name" value="RIBOSOMAL_S15"/>
    <property type="match status" value="1"/>
</dbReference>
<organism evidence="6 7">
    <name type="scientific">Chrysophaeum taylorii</name>
    <dbReference type="NCBI Taxonomy" id="2483200"/>
    <lineage>
        <taxon>Eukaryota</taxon>
        <taxon>Sar</taxon>
        <taxon>Stramenopiles</taxon>
        <taxon>Ochrophyta</taxon>
        <taxon>Pelagophyceae</taxon>
        <taxon>Pelagomonadales</taxon>
        <taxon>Pelagomonadaceae</taxon>
        <taxon>Chrysophaeum</taxon>
    </lineage>
</organism>
<dbReference type="InterPro" id="IPR005290">
    <property type="entry name" value="Ribosomal_uS15_bac-type"/>
</dbReference>
<reference evidence="6" key="1">
    <citation type="submission" date="2023-01" db="EMBL/GenBank/DDBJ databases">
        <title>Metagenome sequencing of chrysophaentin producing Chrysophaeum taylorii.</title>
        <authorList>
            <person name="Davison J."/>
            <person name="Bewley C."/>
        </authorList>
    </citation>
    <scope>NUCLEOTIDE SEQUENCE</scope>
    <source>
        <strain evidence="6">NIES-1699</strain>
    </source>
</reference>
<name>A0AAD7UAB8_9STRA</name>
<dbReference type="HAMAP" id="MF_01343_B">
    <property type="entry name" value="Ribosomal_uS15_B"/>
    <property type="match status" value="1"/>
</dbReference>
<dbReference type="GO" id="GO:0005737">
    <property type="term" value="C:cytoplasm"/>
    <property type="evidence" value="ECO:0007669"/>
    <property type="project" value="UniProtKB-ARBA"/>
</dbReference>
<proteinExistence type="inferred from homology"/>
<dbReference type="GO" id="GO:0003735">
    <property type="term" value="F:structural constituent of ribosome"/>
    <property type="evidence" value="ECO:0007669"/>
    <property type="project" value="InterPro"/>
</dbReference>
<evidence type="ECO:0000256" key="4">
    <source>
        <dbReference type="RuleBase" id="RU003919"/>
    </source>
</evidence>
<evidence type="ECO:0000256" key="2">
    <source>
        <dbReference type="ARBA" id="ARBA00022980"/>
    </source>
</evidence>
<keyword evidence="3 4" id="KW-0687">Ribonucleoprotein</keyword>
<sequence>MPRDLPIAPPPGEDDLGSDFLVDGLEDWGVVGRPEEEQTNLLADLDIEAMRAEVEVRDWPLSLREICEKEREEHKKNYARHANDSGSPEVQVALFSARIKHVTQHVIDNPKDFASRRGLLALVSKRRRLLNYYFKKKPQAAEQLVKDLGIRFRFRAKIPSRDEKYREFTIRANRKKK</sequence>
<dbReference type="CDD" id="cd00353">
    <property type="entry name" value="Ribosomal_S15p_S13e"/>
    <property type="match status" value="1"/>
</dbReference>
<protein>
    <recommendedName>
        <fullName evidence="5">30S ribosomal protein S15</fullName>
    </recommendedName>
</protein>
<dbReference type="NCBIfam" id="TIGR00952">
    <property type="entry name" value="S15_bact"/>
    <property type="match status" value="1"/>
</dbReference>
<dbReference type="Proteomes" id="UP001230188">
    <property type="component" value="Unassembled WGS sequence"/>
</dbReference>
<dbReference type="SUPFAM" id="SSF47060">
    <property type="entry name" value="S15/NS1 RNA-binding domain"/>
    <property type="match status" value="1"/>
</dbReference>
<evidence type="ECO:0000256" key="1">
    <source>
        <dbReference type="ARBA" id="ARBA00008434"/>
    </source>
</evidence>
<dbReference type="Pfam" id="PF00312">
    <property type="entry name" value="Ribosomal_S15"/>
    <property type="match status" value="1"/>
</dbReference>
<dbReference type="Gene3D" id="6.10.250.3130">
    <property type="match status" value="1"/>
</dbReference>
<dbReference type="PANTHER" id="PTHR23321">
    <property type="entry name" value="RIBOSOMAL PROTEIN S15, BACTERIAL AND ORGANELLAR"/>
    <property type="match status" value="1"/>
</dbReference>